<evidence type="ECO:0000313" key="2">
    <source>
        <dbReference type="Proteomes" id="UP000051870"/>
    </source>
</evidence>
<accession>A0A0P1ICF5</accession>
<protein>
    <submittedName>
        <fullName evidence="1">Uncharacterized protein</fullName>
    </submittedName>
</protein>
<name>A0A0P1ICF5_9RHOB</name>
<sequence>MWPISKICLVVLLSACNSPSMHFEGISPRKIMVLGTEFELRRNADLVQVIRTSREYAPRLSQQLGRRAEIAVEQTYVCPVDRIRGDASMMLAYLKCGEPDDLARIGNGA</sequence>
<dbReference type="EMBL" id="CYTW01000001">
    <property type="protein sequence ID" value="CUJ82715.1"/>
    <property type="molecule type" value="Genomic_DNA"/>
</dbReference>
<reference evidence="2" key="1">
    <citation type="submission" date="2015-09" db="EMBL/GenBank/DDBJ databases">
        <authorList>
            <person name="Rodrigo-Torres Lidia"/>
            <person name="Arahal R.David."/>
        </authorList>
    </citation>
    <scope>NUCLEOTIDE SEQUENCE [LARGE SCALE GENOMIC DNA]</scope>
    <source>
        <strain evidence="2">CECT 7735</strain>
    </source>
</reference>
<organism evidence="1 2">
    <name type="scientific">Shimia thalassica</name>
    <dbReference type="NCBI Taxonomy" id="1715693"/>
    <lineage>
        <taxon>Bacteria</taxon>
        <taxon>Pseudomonadati</taxon>
        <taxon>Pseudomonadota</taxon>
        <taxon>Alphaproteobacteria</taxon>
        <taxon>Rhodobacterales</taxon>
        <taxon>Roseobacteraceae</taxon>
    </lineage>
</organism>
<dbReference type="RefSeq" id="WP_058309459.1">
    <property type="nucleotide sequence ID" value="NZ_CYTW01000001.1"/>
</dbReference>
<dbReference type="AlphaFoldDB" id="A0A0P1ICF5"/>
<dbReference type="Proteomes" id="UP000051870">
    <property type="component" value="Unassembled WGS sequence"/>
</dbReference>
<dbReference type="STRING" id="1715693.PH7735_00180"/>
<dbReference type="GeneID" id="83879279"/>
<proteinExistence type="predicted"/>
<evidence type="ECO:0000313" key="1">
    <source>
        <dbReference type="EMBL" id="CUJ82715.1"/>
    </source>
</evidence>
<gene>
    <name evidence="1" type="ORF">PH7735_00180</name>
</gene>
<keyword evidence="2" id="KW-1185">Reference proteome</keyword>